<organism evidence="2 3">
    <name type="scientific">Cirrhinus mrigala</name>
    <name type="common">Mrigala</name>
    <dbReference type="NCBI Taxonomy" id="683832"/>
    <lineage>
        <taxon>Eukaryota</taxon>
        <taxon>Metazoa</taxon>
        <taxon>Chordata</taxon>
        <taxon>Craniata</taxon>
        <taxon>Vertebrata</taxon>
        <taxon>Euteleostomi</taxon>
        <taxon>Actinopterygii</taxon>
        <taxon>Neopterygii</taxon>
        <taxon>Teleostei</taxon>
        <taxon>Ostariophysi</taxon>
        <taxon>Cypriniformes</taxon>
        <taxon>Cyprinidae</taxon>
        <taxon>Labeoninae</taxon>
        <taxon>Labeonini</taxon>
        <taxon>Cirrhinus</taxon>
    </lineage>
</organism>
<gene>
    <name evidence="2" type="ORF">M9458_020832</name>
</gene>
<feature type="non-terminal residue" evidence="2">
    <location>
        <position position="1"/>
    </location>
</feature>
<feature type="region of interest" description="Disordered" evidence="1">
    <location>
        <begin position="22"/>
        <end position="51"/>
    </location>
</feature>
<feature type="non-terminal residue" evidence="2">
    <location>
        <position position="51"/>
    </location>
</feature>
<comment type="caution">
    <text evidence="2">The sequence shown here is derived from an EMBL/GenBank/DDBJ whole genome shotgun (WGS) entry which is preliminary data.</text>
</comment>
<evidence type="ECO:0000313" key="3">
    <source>
        <dbReference type="Proteomes" id="UP001529510"/>
    </source>
</evidence>
<evidence type="ECO:0000256" key="1">
    <source>
        <dbReference type="SAM" id="MobiDB-lite"/>
    </source>
</evidence>
<keyword evidence="3" id="KW-1185">Reference proteome</keyword>
<reference evidence="2 3" key="1">
    <citation type="submission" date="2024-05" db="EMBL/GenBank/DDBJ databases">
        <title>Genome sequencing and assembly of Indian major carp, Cirrhinus mrigala (Hamilton, 1822).</title>
        <authorList>
            <person name="Mohindra V."/>
            <person name="Chowdhury L.M."/>
            <person name="Lal K."/>
            <person name="Jena J.K."/>
        </authorList>
    </citation>
    <scope>NUCLEOTIDE SEQUENCE [LARGE SCALE GENOMIC DNA]</scope>
    <source>
        <strain evidence="2">CM1030</strain>
        <tissue evidence="2">Blood</tissue>
    </source>
</reference>
<name>A0ABD0QGD8_CIRMR</name>
<evidence type="ECO:0000313" key="2">
    <source>
        <dbReference type="EMBL" id="KAL0185135.1"/>
    </source>
</evidence>
<proteinExistence type="predicted"/>
<dbReference type="Proteomes" id="UP001529510">
    <property type="component" value="Unassembled WGS sequence"/>
</dbReference>
<accession>A0ABD0QGD8</accession>
<feature type="compositionally biased region" description="Polar residues" evidence="1">
    <location>
        <begin position="37"/>
        <end position="51"/>
    </location>
</feature>
<dbReference type="AlphaFoldDB" id="A0ABD0QGD8"/>
<sequence length="51" mass="5382">GGPALFSCSLVVPIRLQSGISHHQQHSGAQHAAATFHRNTLPSHTTVSIPE</sequence>
<dbReference type="EMBL" id="JAMKFB020000009">
    <property type="protein sequence ID" value="KAL0185135.1"/>
    <property type="molecule type" value="Genomic_DNA"/>
</dbReference>
<feature type="compositionally biased region" description="Low complexity" evidence="1">
    <location>
        <begin position="22"/>
        <end position="34"/>
    </location>
</feature>
<protein>
    <submittedName>
        <fullName evidence="2">Uncharacterized protein</fullName>
    </submittedName>
</protein>